<comment type="caution">
    <text evidence="1">The sequence shown here is derived from an EMBL/GenBank/DDBJ whole genome shotgun (WGS) entry which is preliminary data.</text>
</comment>
<name>A0A7W2LVH8_9PSED</name>
<evidence type="ECO:0000313" key="1">
    <source>
        <dbReference type="EMBL" id="MBA6147636.1"/>
    </source>
</evidence>
<proteinExistence type="predicted"/>
<dbReference type="EMBL" id="JACGDA010000013">
    <property type="protein sequence ID" value="MBA6147636.1"/>
    <property type="molecule type" value="Genomic_DNA"/>
</dbReference>
<evidence type="ECO:0000313" key="2">
    <source>
        <dbReference type="Proteomes" id="UP000577346"/>
    </source>
</evidence>
<organism evidence="1 2">
    <name type="scientific">Pseudomonas juntendi</name>
    <dbReference type="NCBI Taxonomy" id="2666183"/>
    <lineage>
        <taxon>Bacteria</taxon>
        <taxon>Pseudomonadati</taxon>
        <taxon>Pseudomonadota</taxon>
        <taxon>Gammaproteobacteria</taxon>
        <taxon>Pseudomonadales</taxon>
        <taxon>Pseudomonadaceae</taxon>
        <taxon>Pseudomonas</taxon>
    </lineage>
</organism>
<dbReference type="RefSeq" id="WP_009682986.1">
    <property type="nucleotide sequence ID" value="NZ_JACGDA010000013.1"/>
</dbReference>
<sequence length="55" mass="5777">MTAPTKARGQQIKPTIAEVNAAWARLRAAAGKGDVHANALLIALTEQRPVMSLPA</sequence>
<protein>
    <submittedName>
        <fullName evidence="1">Uncharacterized protein</fullName>
    </submittedName>
</protein>
<reference evidence="1 2" key="1">
    <citation type="submission" date="2020-07" db="EMBL/GenBank/DDBJ databases">
        <title>Diversity of carbapenemase encoding genes among Pseudomonas putida group clinical isolates in a tertiary Brazilian hospital.</title>
        <authorList>
            <person name="Alberto-Lei F."/>
            <person name="Nodari C.S."/>
            <person name="Streling A.P."/>
            <person name="Paulino J.T."/>
            <person name="Bessa-Neto F.O."/>
            <person name="Cayo R."/>
            <person name="Gales A.C."/>
        </authorList>
    </citation>
    <scope>NUCLEOTIDE SEQUENCE [LARGE SCALE GENOMIC DNA]</scope>
    <source>
        <strain evidence="1 2">11213</strain>
    </source>
</reference>
<accession>A0A7W2LVH8</accession>
<dbReference type="Proteomes" id="UP000577346">
    <property type="component" value="Unassembled WGS sequence"/>
</dbReference>
<dbReference type="AlphaFoldDB" id="A0A7W2LVH8"/>
<gene>
    <name evidence="1" type="ORF">H4C15_08915</name>
</gene>